<keyword evidence="1" id="KW-0812">Transmembrane</keyword>
<name>A0A9N8IYE0_9FLAO</name>
<reference evidence="2 3" key="1">
    <citation type="submission" date="2020-06" db="EMBL/GenBank/DDBJ databases">
        <authorList>
            <person name="Criscuolo A."/>
        </authorList>
    </citation>
    <scope>NUCLEOTIDE SEQUENCE [LARGE SCALE GENOMIC DNA]</scope>
    <source>
        <strain evidence="2">PXU-55</strain>
    </source>
</reference>
<protein>
    <recommendedName>
        <fullName evidence="4">Zincin peptidase</fullName>
    </recommendedName>
</protein>
<feature type="transmembrane region" description="Helical" evidence="1">
    <location>
        <begin position="133"/>
        <end position="149"/>
    </location>
</feature>
<proteinExistence type="predicted"/>
<dbReference type="EMBL" id="CAIJDE010000023">
    <property type="protein sequence ID" value="CAC9972683.1"/>
    <property type="molecule type" value="Genomic_DNA"/>
</dbReference>
<evidence type="ECO:0000313" key="2">
    <source>
        <dbReference type="EMBL" id="CAC9972683.1"/>
    </source>
</evidence>
<keyword evidence="1" id="KW-0472">Membrane</keyword>
<dbReference type="Proteomes" id="UP000533639">
    <property type="component" value="Unassembled WGS sequence"/>
</dbReference>
<accession>A0A9N8IYE0</accession>
<evidence type="ECO:0000256" key="1">
    <source>
        <dbReference type="SAM" id="Phobius"/>
    </source>
</evidence>
<evidence type="ECO:0000313" key="3">
    <source>
        <dbReference type="Proteomes" id="UP000533639"/>
    </source>
</evidence>
<keyword evidence="3" id="KW-1185">Reference proteome</keyword>
<keyword evidence="1" id="KW-1133">Transmembrane helix</keyword>
<dbReference type="AlphaFoldDB" id="A0A9N8IYE0"/>
<feature type="transmembrane region" description="Helical" evidence="1">
    <location>
        <begin position="96"/>
        <end position="112"/>
    </location>
</feature>
<evidence type="ECO:0008006" key="4">
    <source>
        <dbReference type="Google" id="ProtNLM"/>
    </source>
</evidence>
<dbReference type="RefSeq" id="WP_053472589.1">
    <property type="nucleotide sequence ID" value="NZ_CAIJDE010000023.1"/>
</dbReference>
<feature type="transmembrane region" description="Helical" evidence="1">
    <location>
        <begin position="62"/>
        <end position="84"/>
    </location>
</feature>
<comment type="caution">
    <text evidence="2">The sequence shown here is derived from an EMBL/GenBank/DDBJ whole genome shotgun (WGS) entry which is preliminary data.</text>
</comment>
<organism evidence="2 3">
    <name type="scientific">Flavobacterium panici</name>
    <dbReference type="NCBI Taxonomy" id="2654843"/>
    <lineage>
        <taxon>Bacteria</taxon>
        <taxon>Pseudomonadati</taxon>
        <taxon>Bacteroidota</taxon>
        <taxon>Flavobacteriia</taxon>
        <taxon>Flavobacteriales</taxon>
        <taxon>Flavobacteriaceae</taxon>
        <taxon>Flavobacterium</taxon>
    </lineage>
</organism>
<sequence>MFFIPGELISIVSFPGIIVHEFAHMLFCKIRKVAVFDACYFRVGNPAGYVIHENTSNFTSTFLISMGPFFVNTLLCLLICLPAYMPIKFFDIEHPLSYFLIWLGVSIGMHAIPSNQDAENVFKEAKIAIKNKNILAIISFPIIGLIYVFNILRIIWADVIYGVAIGIGIPSLIFG</sequence>
<gene>
    <name evidence="2" type="ORF">FLAPXU55_00360</name>
</gene>